<evidence type="ECO:0000313" key="1">
    <source>
        <dbReference type="EMBL" id="OUB52028.1"/>
    </source>
</evidence>
<dbReference type="Gene3D" id="3.40.50.1000">
    <property type="entry name" value="HAD superfamily/HAD-like"/>
    <property type="match status" value="2"/>
</dbReference>
<accession>A0A9X6QRP8</accession>
<organism evidence="1 2">
    <name type="scientific">Bacillus thuringiensis subsp. higo</name>
    <dbReference type="NCBI Taxonomy" id="132266"/>
    <lineage>
        <taxon>Bacteria</taxon>
        <taxon>Bacillati</taxon>
        <taxon>Bacillota</taxon>
        <taxon>Bacilli</taxon>
        <taxon>Bacillales</taxon>
        <taxon>Bacillaceae</taxon>
        <taxon>Bacillus</taxon>
        <taxon>Bacillus cereus group</taxon>
    </lineage>
</organism>
<dbReference type="SUPFAM" id="SSF56784">
    <property type="entry name" value="HAD-like"/>
    <property type="match status" value="1"/>
</dbReference>
<name>A0A9X6QRP8_BACUH</name>
<dbReference type="Pfam" id="PF08282">
    <property type="entry name" value="Hydrolase_3"/>
    <property type="match status" value="1"/>
</dbReference>
<protein>
    <submittedName>
        <fullName evidence="1">Haloacid dehalogenase</fullName>
    </submittedName>
</protein>
<evidence type="ECO:0000313" key="2">
    <source>
        <dbReference type="Proteomes" id="UP000194816"/>
    </source>
</evidence>
<dbReference type="InterPro" id="IPR024197">
    <property type="entry name" value="TPP-like"/>
</dbReference>
<comment type="caution">
    <text evidence="1">The sequence shown here is derived from an EMBL/GenBank/DDBJ whole genome shotgun (WGS) entry which is preliminary data.</text>
</comment>
<dbReference type="InterPro" id="IPR023214">
    <property type="entry name" value="HAD_sf"/>
</dbReference>
<dbReference type="RefSeq" id="WP_016079847.1">
    <property type="nucleotide sequence ID" value="NZ_MOOK01000103.1"/>
</dbReference>
<dbReference type="PIRSF" id="PIRSF030802">
    <property type="entry name" value="UCP030802"/>
    <property type="match status" value="1"/>
</dbReference>
<dbReference type="AlphaFoldDB" id="A0A9X6QRP8"/>
<dbReference type="InterPro" id="IPR036412">
    <property type="entry name" value="HAD-like_sf"/>
</dbReference>
<proteinExistence type="predicted"/>
<sequence>MIFASDLDQTLIYSRKSFRAPIEDESIQLIETLDGKEISFISHKTISLLKKLQLHSHFIPVTTRTIEQFQRISLFQDEIIPEYAITSNGGNILHNGKQDGTWNRIVKERLSFECIEGNDILKEFGQIAHKDWVTSQKTADDLFHYCIVKRENIPYDELSSFTSWLDKQGWNHSLQGRKLYFVPKPINKWDAVQYIKEILQIDTIITAGDSLLDLCMLEKANHAFAPLHGELGAMHDNLQSHILKTDAIGIYAAEEIVNKSLQIIHSSLPTSRS</sequence>
<dbReference type="EMBL" id="MOOK01000103">
    <property type="protein sequence ID" value="OUB52028.1"/>
    <property type="molecule type" value="Genomic_DNA"/>
</dbReference>
<dbReference type="Proteomes" id="UP000194816">
    <property type="component" value="Unassembled WGS sequence"/>
</dbReference>
<gene>
    <name evidence="1" type="ORF">BK716_12825</name>
</gene>
<reference evidence="1 2" key="1">
    <citation type="submission" date="2016-10" db="EMBL/GenBank/DDBJ databases">
        <title>Comparative genomics of Bacillus thuringiensis reveals a path to pathogens against multiple invertebrate hosts.</title>
        <authorList>
            <person name="Zheng J."/>
            <person name="Gao Q."/>
            <person name="Liu H."/>
            <person name="Peng D."/>
            <person name="Ruan L."/>
            <person name="Sun M."/>
        </authorList>
    </citation>
    <scope>NUCLEOTIDE SEQUENCE [LARGE SCALE GENOMIC DNA]</scope>
    <source>
        <strain evidence="1">BGSC 4AU1</strain>
    </source>
</reference>